<evidence type="ECO:0000256" key="1">
    <source>
        <dbReference type="ARBA" id="ARBA00022676"/>
    </source>
</evidence>
<dbReference type="PANTHER" id="PTHR34106:SF5">
    <property type="entry name" value="GLYCOSIDASE"/>
    <property type="match status" value="1"/>
</dbReference>
<evidence type="ECO:0008006" key="6">
    <source>
        <dbReference type="Google" id="ProtNLM"/>
    </source>
</evidence>
<dbReference type="Pfam" id="PF04041">
    <property type="entry name" value="Glyco_hydro_130"/>
    <property type="match status" value="1"/>
</dbReference>
<dbReference type="GO" id="GO:0016757">
    <property type="term" value="F:glycosyltransferase activity"/>
    <property type="evidence" value="ECO:0007669"/>
    <property type="project" value="UniProtKB-KW"/>
</dbReference>
<dbReference type="PATRIC" id="fig|1618677.3.peg.137"/>
<keyword evidence="1" id="KW-0328">Glycosyltransferase</keyword>
<evidence type="ECO:0000313" key="4">
    <source>
        <dbReference type="EMBL" id="KKS42850.1"/>
    </source>
</evidence>
<dbReference type="CDD" id="cd18614">
    <property type="entry name" value="GH130"/>
    <property type="match status" value="1"/>
</dbReference>
<proteinExistence type="inferred from homology"/>
<organism evidence="4 5">
    <name type="scientific">Candidatus Kuenenbacteria bacterium GW2011_GWA2_42_15</name>
    <dbReference type="NCBI Taxonomy" id="1618677"/>
    <lineage>
        <taxon>Bacteria</taxon>
        <taxon>Candidatus Kueneniibacteriota</taxon>
    </lineage>
</organism>
<name>A0A0G0Z243_9BACT</name>
<protein>
    <recommendedName>
        <fullName evidence="6">Pesticidal protein Cry7Aa</fullName>
    </recommendedName>
</protein>
<reference evidence="4 5" key="1">
    <citation type="journal article" date="2015" name="Nature">
        <title>rRNA introns, odd ribosomes, and small enigmatic genomes across a large radiation of phyla.</title>
        <authorList>
            <person name="Brown C.T."/>
            <person name="Hug L.A."/>
            <person name="Thomas B.C."/>
            <person name="Sharon I."/>
            <person name="Castelle C.J."/>
            <person name="Singh A."/>
            <person name="Wilkins M.J."/>
            <person name="Williams K.H."/>
            <person name="Banfield J.F."/>
        </authorList>
    </citation>
    <scope>NUCLEOTIDE SEQUENCE [LARGE SCALE GENOMIC DNA]</scope>
</reference>
<dbReference type="AlphaFoldDB" id="A0A0G0Z243"/>
<dbReference type="SUPFAM" id="SSF75005">
    <property type="entry name" value="Arabinanase/levansucrase/invertase"/>
    <property type="match status" value="1"/>
</dbReference>
<evidence type="ECO:0000256" key="2">
    <source>
        <dbReference type="ARBA" id="ARBA00022679"/>
    </source>
</evidence>
<keyword evidence="2" id="KW-0808">Transferase</keyword>
<evidence type="ECO:0000256" key="3">
    <source>
        <dbReference type="ARBA" id="ARBA00024356"/>
    </source>
</evidence>
<dbReference type="PANTHER" id="PTHR34106">
    <property type="entry name" value="GLYCOSIDASE"/>
    <property type="match status" value="1"/>
</dbReference>
<sequence>MIIVKNEGIILEKTNLEFENKAVLNPACIQVGDITHMFYRAVNHNDISSIGYCQLKDNKVVQRLKEPVLFPAYDYEKKGVEDPRITLLDGTYYLFYTAYNGKNALIAYATSKDLVHFAKQGLISPKISYDKAEDIFRESKVRERYTMFEMFYKEREGKDILLFEKDASLFPKKINHKFALLHRILPGIQIIYFDSFSELTEDRWRDYFKNLGDFIALDPLFWFENRNIGGGCPPIETKDGWLIIYHAVEDTPFGKIYHASAALLDLKNPLKVLGRLKEPLFSPKASWEKSGVTNNVVFPTGSVVRNKRLYIYYGAADKLIAAKSVDLAALLTELKKSSLTL</sequence>
<accession>A0A0G0Z243</accession>
<comment type="caution">
    <text evidence="4">The sequence shown here is derived from an EMBL/GenBank/DDBJ whole genome shotgun (WGS) entry which is preliminary data.</text>
</comment>
<dbReference type="Gene3D" id="2.115.10.20">
    <property type="entry name" value="Glycosyl hydrolase domain, family 43"/>
    <property type="match status" value="1"/>
</dbReference>
<evidence type="ECO:0000313" key="5">
    <source>
        <dbReference type="Proteomes" id="UP000034516"/>
    </source>
</evidence>
<dbReference type="PIRSF" id="PIRSF016202">
    <property type="entry name" value="PH1107"/>
    <property type="match status" value="1"/>
</dbReference>
<comment type="similarity">
    <text evidence="3">Belongs to the glycosyl hydrolase 130 family.</text>
</comment>
<gene>
    <name evidence="4" type="ORF">UV02_C0006G0004</name>
</gene>
<dbReference type="Proteomes" id="UP000034516">
    <property type="component" value="Unassembled WGS sequence"/>
</dbReference>
<dbReference type="InterPro" id="IPR023296">
    <property type="entry name" value="Glyco_hydro_beta-prop_sf"/>
</dbReference>
<dbReference type="InterPro" id="IPR007184">
    <property type="entry name" value="Mannoside_phosphorylase"/>
</dbReference>
<dbReference type="EMBL" id="LCCW01000006">
    <property type="protein sequence ID" value="KKS42850.1"/>
    <property type="molecule type" value="Genomic_DNA"/>
</dbReference>